<dbReference type="EMBL" id="KE560823">
    <property type="protein sequence ID" value="EPZ35533.1"/>
    <property type="molecule type" value="Genomic_DNA"/>
</dbReference>
<organism evidence="1 2">
    <name type="scientific">Rozella allomycis (strain CSF55)</name>
    <dbReference type="NCBI Taxonomy" id="988480"/>
    <lineage>
        <taxon>Eukaryota</taxon>
        <taxon>Fungi</taxon>
        <taxon>Fungi incertae sedis</taxon>
        <taxon>Cryptomycota</taxon>
        <taxon>Cryptomycota incertae sedis</taxon>
        <taxon>Rozella</taxon>
    </lineage>
</organism>
<dbReference type="InterPro" id="IPR027417">
    <property type="entry name" value="P-loop_NTPase"/>
</dbReference>
<gene>
    <name evidence="1" type="ORF">O9G_003966</name>
</gene>
<dbReference type="Proteomes" id="UP000030755">
    <property type="component" value="Unassembled WGS sequence"/>
</dbReference>
<proteinExistence type="predicted"/>
<accession>A0A075B3R2</accession>
<keyword evidence="2" id="KW-1185">Reference proteome</keyword>
<evidence type="ECO:0000313" key="2">
    <source>
        <dbReference type="Proteomes" id="UP000030755"/>
    </source>
</evidence>
<dbReference type="HOGENOM" id="CLU_2528720_0_0_1"/>
<dbReference type="SUPFAM" id="SSF52540">
    <property type="entry name" value="P-loop containing nucleoside triphosphate hydrolases"/>
    <property type="match status" value="1"/>
</dbReference>
<name>A0A075B3R2_ROZAC</name>
<reference evidence="1 2" key="1">
    <citation type="journal article" date="2013" name="Curr. Biol.">
        <title>Shared signatures of parasitism and phylogenomics unite Cryptomycota and microsporidia.</title>
        <authorList>
            <person name="James T.Y."/>
            <person name="Pelin A."/>
            <person name="Bonen L."/>
            <person name="Ahrendt S."/>
            <person name="Sain D."/>
            <person name="Corradi N."/>
            <person name="Stajich J.E."/>
        </authorList>
    </citation>
    <scope>NUCLEOTIDE SEQUENCE [LARGE SCALE GENOMIC DNA]</scope>
    <source>
        <strain evidence="1 2">CSF55</strain>
    </source>
</reference>
<sequence>MSTESLAIPNNIYEQLANSNVPIKEKNTDVNWLVIGPPKSGKSSLIQLIVDVKSNNQFNVPLDYTDILERQKELRLKILSMYGN</sequence>
<dbReference type="AlphaFoldDB" id="A0A075B3R2"/>
<evidence type="ECO:0000313" key="1">
    <source>
        <dbReference type="EMBL" id="EPZ35533.1"/>
    </source>
</evidence>
<protein>
    <submittedName>
        <fullName evidence="1">Uncharacterized protein</fullName>
    </submittedName>
</protein>